<dbReference type="Gene3D" id="3.40.50.720">
    <property type="entry name" value="NAD(P)-binding Rossmann-like Domain"/>
    <property type="match status" value="1"/>
</dbReference>
<dbReference type="Pfam" id="PF01408">
    <property type="entry name" value="GFO_IDH_MocA"/>
    <property type="match status" value="1"/>
</dbReference>
<protein>
    <submittedName>
        <fullName evidence="5">Uncharacterized protein</fullName>
    </submittedName>
</protein>
<evidence type="ECO:0000256" key="1">
    <source>
        <dbReference type="ARBA" id="ARBA00010928"/>
    </source>
</evidence>
<dbReference type="GO" id="GO:0016491">
    <property type="term" value="F:oxidoreductase activity"/>
    <property type="evidence" value="ECO:0007669"/>
    <property type="project" value="UniProtKB-KW"/>
</dbReference>
<reference evidence="5 6" key="1">
    <citation type="journal article" date="2008" name="Int. J. Syst. Evol. Microbiol.">
        <title>Description of Roseateles aquatilis sp. nov. and Roseateles terrae sp. nov., in the class Betaproteobacteria, and emended description of the genus Roseateles.</title>
        <authorList>
            <person name="Gomila M."/>
            <person name="Bowien B."/>
            <person name="Falsen E."/>
            <person name="Moore E.R."/>
            <person name="Lalucat J."/>
        </authorList>
    </citation>
    <scope>NUCLEOTIDE SEQUENCE [LARGE SCALE GENOMIC DNA]</scope>
    <source>
        <strain evidence="5 6">CCUG 48205</strain>
    </source>
</reference>
<sequence length="430" mass="46925">MRSASTGVRVLQGRHVSRCDGELRTAWAPTAPARTSLRVNPEATRQGRQRARWRLASTTLHAPLVALAVLSRSRVPMSDSTFQWALIGPGSIAHRFADAVARLDGCRLHAVCGRDAHRTRQFADRWSRPGDAAVLAHTDPAAVMSDPAVDGVYIATPHGQHFDFALAALRAGKAVLCEKSLVPNLAMGQRLVEAARAHRVFLMEAVWTRFLPLYQDLGAWLREGRVGALRGMQSTFCFPAPYDPDSRIFSPALAGGALLDVGIYNLTATRWVLQHAVGEVPPLRDLQVHAKLAPTGVDARLAVTLDFGDGLVSQFVCGIDGYALNAMHIVGEHGAIILPETFWEATRAQLLPARGTPETIERPFEINGFENEIREAMRCTRAGEIESPVVSHAETLAVLGWMDRIRALAGVKYPFDDDFPSPLPGHRPAD</sequence>
<dbReference type="Pfam" id="PF22725">
    <property type="entry name" value="GFO_IDH_MocA_C3"/>
    <property type="match status" value="1"/>
</dbReference>
<dbReference type="SUPFAM" id="SSF55347">
    <property type="entry name" value="Glyceraldehyde-3-phosphate dehydrogenase-like, C-terminal domain"/>
    <property type="match status" value="1"/>
</dbReference>
<evidence type="ECO:0000313" key="5">
    <source>
        <dbReference type="EMBL" id="OWQ88607.1"/>
    </source>
</evidence>
<dbReference type="GO" id="GO:0000166">
    <property type="term" value="F:nucleotide binding"/>
    <property type="evidence" value="ECO:0007669"/>
    <property type="project" value="InterPro"/>
</dbReference>
<dbReference type="PANTHER" id="PTHR22604:SF105">
    <property type="entry name" value="TRANS-1,2-DIHYDROBENZENE-1,2-DIOL DEHYDROGENASE"/>
    <property type="match status" value="1"/>
</dbReference>
<organism evidence="5 6">
    <name type="scientific">Roseateles aquatilis</name>
    <dbReference type="NCBI Taxonomy" id="431061"/>
    <lineage>
        <taxon>Bacteria</taxon>
        <taxon>Pseudomonadati</taxon>
        <taxon>Pseudomonadota</taxon>
        <taxon>Betaproteobacteria</taxon>
        <taxon>Burkholderiales</taxon>
        <taxon>Sphaerotilaceae</taxon>
        <taxon>Roseateles</taxon>
    </lineage>
</organism>
<dbReference type="PANTHER" id="PTHR22604">
    <property type="entry name" value="OXIDOREDUCTASES"/>
    <property type="match status" value="1"/>
</dbReference>
<dbReference type="EMBL" id="NIOF01000007">
    <property type="protein sequence ID" value="OWQ88607.1"/>
    <property type="molecule type" value="Genomic_DNA"/>
</dbReference>
<dbReference type="InterPro" id="IPR000683">
    <property type="entry name" value="Gfo/Idh/MocA-like_OxRdtase_N"/>
</dbReference>
<evidence type="ECO:0000256" key="2">
    <source>
        <dbReference type="ARBA" id="ARBA00023002"/>
    </source>
</evidence>
<feature type="domain" description="Gfo/Idh/MocA-like oxidoreductase N-terminal" evidence="3">
    <location>
        <begin position="82"/>
        <end position="203"/>
    </location>
</feature>
<dbReference type="Gene3D" id="3.30.360.10">
    <property type="entry name" value="Dihydrodipicolinate Reductase, domain 2"/>
    <property type="match status" value="1"/>
</dbReference>
<comment type="similarity">
    <text evidence="1">Belongs to the Gfo/Idh/MocA family.</text>
</comment>
<dbReference type="Proteomes" id="UP000197468">
    <property type="component" value="Unassembled WGS sequence"/>
</dbReference>
<evidence type="ECO:0000259" key="4">
    <source>
        <dbReference type="Pfam" id="PF22725"/>
    </source>
</evidence>
<comment type="caution">
    <text evidence="5">The sequence shown here is derived from an EMBL/GenBank/DDBJ whole genome shotgun (WGS) entry which is preliminary data.</text>
</comment>
<dbReference type="InterPro" id="IPR055170">
    <property type="entry name" value="GFO_IDH_MocA-like_dom"/>
</dbReference>
<evidence type="ECO:0000313" key="6">
    <source>
        <dbReference type="Proteomes" id="UP000197468"/>
    </source>
</evidence>
<keyword evidence="6" id="KW-1185">Reference proteome</keyword>
<dbReference type="SUPFAM" id="SSF51735">
    <property type="entry name" value="NAD(P)-binding Rossmann-fold domains"/>
    <property type="match status" value="1"/>
</dbReference>
<feature type="domain" description="GFO/IDH/MocA-like oxidoreductase" evidence="4">
    <location>
        <begin position="214"/>
        <end position="336"/>
    </location>
</feature>
<keyword evidence="2" id="KW-0560">Oxidoreductase</keyword>
<name>A0A246J7S0_9BURK</name>
<dbReference type="AlphaFoldDB" id="A0A246J7S0"/>
<evidence type="ECO:0000259" key="3">
    <source>
        <dbReference type="Pfam" id="PF01408"/>
    </source>
</evidence>
<dbReference type="InterPro" id="IPR050984">
    <property type="entry name" value="Gfo/Idh/MocA_domain"/>
</dbReference>
<dbReference type="InterPro" id="IPR036291">
    <property type="entry name" value="NAD(P)-bd_dom_sf"/>
</dbReference>
<proteinExistence type="inferred from homology"/>
<gene>
    <name evidence="5" type="ORF">CDN99_17360</name>
</gene>
<accession>A0A246J7S0</accession>